<gene>
    <name evidence="1" type="ORF">NX773_19495</name>
</gene>
<accession>A0ABT2BPC0</accession>
<protein>
    <submittedName>
        <fullName evidence="1">Uncharacterized protein</fullName>
    </submittedName>
</protein>
<evidence type="ECO:0000313" key="1">
    <source>
        <dbReference type="EMBL" id="MCS0610356.1"/>
    </source>
</evidence>
<name>A0ABT2BPC0_9BURK</name>
<sequence>MPKISRTTNPTGQRQLDAALFSVRAPVDEHGRRSFWLERFDFAHSGLRPGLKLACIAHAGSTEEYFELGTVDLPDHSTRSLLELATDRPLKFRFLVYELGNPLLIGFADNVRPVDEAGELGHSLVDILPGDLHGCAWKLDLPATSSGDDKPVLLVDRELFPTAAAAARDPWVAVLVMPEVMRQIAKILVKDPGSLNDENSWTSSWTAFFEAEGIGSPPDDLDEDGRTRWVDEVVETFCAKPSIKAKFSLVSKEIGGDKP</sequence>
<keyword evidence="2" id="KW-1185">Reference proteome</keyword>
<reference evidence="1 2" key="1">
    <citation type="submission" date="2022-08" db="EMBL/GenBank/DDBJ databases">
        <title>Reclassification of Massilia species as members of the genera Telluria, Duganella, Pseudoduganella, Mokoshia gen. nov. and Zemynaea gen. nov. using orthogonal and non-orthogonal genome-based approaches.</title>
        <authorList>
            <person name="Bowman J.P."/>
        </authorList>
    </citation>
    <scope>NUCLEOTIDE SEQUENCE [LARGE SCALE GENOMIC DNA]</scope>
    <source>
        <strain evidence="1 2">JCM 31607</strain>
    </source>
</reference>
<proteinExistence type="predicted"/>
<dbReference type="RefSeq" id="WP_258857948.1">
    <property type="nucleotide sequence ID" value="NZ_JANUGV010000006.1"/>
</dbReference>
<organism evidence="1 2">
    <name type="scientific">Massilia solisilvae</name>
    <dbReference type="NCBI Taxonomy" id="1811225"/>
    <lineage>
        <taxon>Bacteria</taxon>
        <taxon>Pseudomonadati</taxon>
        <taxon>Pseudomonadota</taxon>
        <taxon>Betaproteobacteria</taxon>
        <taxon>Burkholderiales</taxon>
        <taxon>Oxalobacteraceae</taxon>
        <taxon>Telluria group</taxon>
        <taxon>Massilia</taxon>
    </lineage>
</organism>
<dbReference type="Proteomes" id="UP001205861">
    <property type="component" value="Unassembled WGS sequence"/>
</dbReference>
<evidence type="ECO:0000313" key="2">
    <source>
        <dbReference type="Proteomes" id="UP001205861"/>
    </source>
</evidence>
<dbReference type="EMBL" id="JANUGV010000006">
    <property type="protein sequence ID" value="MCS0610356.1"/>
    <property type="molecule type" value="Genomic_DNA"/>
</dbReference>
<comment type="caution">
    <text evidence="1">The sequence shown here is derived from an EMBL/GenBank/DDBJ whole genome shotgun (WGS) entry which is preliminary data.</text>
</comment>